<dbReference type="InterPro" id="IPR036855">
    <property type="entry name" value="Znf_CCCH_sf"/>
</dbReference>
<dbReference type="GO" id="GO:0004386">
    <property type="term" value="F:helicase activity"/>
    <property type="evidence" value="ECO:0007669"/>
    <property type="project" value="InterPro"/>
</dbReference>
<evidence type="ECO:0000313" key="7">
    <source>
        <dbReference type="EMBL" id="KAF9959176.1"/>
    </source>
</evidence>
<dbReference type="GO" id="GO:0008270">
    <property type="term" value="F:zinc ion binding"/>
    <property type="evidence" value="ECO:0007669"/>
    <property type="project" value="UniProtKB-KW"/>
</dbReference>
<dbReference type="FunFam" id="3.40.50.300:FF:001366">
    <property type="entry name" value="ATP binding protein, putative"/>
    <property type="match status" value="1"/>
</dbReference>
<comment type="caution">
    <text evidence="7">The sequence shown here is derived from an EMBL/GenBank/DDBJ whole genome shotgun (WGS) entry which is preliminary data.</text>
</comment>
<reference evidence="7" key="1">
    <citation type="journal article" date="2020" name="Fungal Divers.">
        <title>Resolving the Mortierellaceae phylogeny through synthesis of multi-gene phylogenetics and phylogenomics.</title>
        <authorList>
            <person name="Vandepol N."/>
            <person name="Liber J."/>
            <person name="Desiro A."/>
            <person name="Na H."/>
            <person name="Kennedy M."/>
            <person name="Barry K."/>
            <person name="Grigoriev I.V."/>
            <person name="Miller A.N."/>
            <person name="O'Donnell K."/>
            <person name="Stajich J.E."/>
            <person name="Bonito G."/>
        </authorList>
    </citation>
    <scope>NUCLEOTIDE SEQUENCE</scope>
    <source>
        <strain evidence="7">CK1249</strain>
    </source>
</reference>
<feature type="zinc finger region" description="C3H1-type" evidence="4">
    <location>
        <begin position="1"/>
        <end position="28"/>
    </location>
</feature>
<dbReference type="InterPro" id="IPR041679">
    <property type="entry name" value="DNA2/NAM7-like_C"/>
</dbReference>
<dbReference type="InterPro" id="IPR000571">
    <property type="entry name" value="Znf_CCCH"/>
</dbReference>
<feature type="domain" description="C3H1-type" evidence="6">
    <location>
        <begin position="1"/>
        <end position="28"/>
    </location>
</feature>
<dbReference type="Pfam" id="PF13086">
    <property type="entry name" value="AAA_11"/>
    <property type="match status" value="2"/>
</dbReference>
<dbReference type="Proteomes" id="UP000738359">
    <property type="component" value="Unassembled WGS sequence"/>
</dbReference>
<keyword evidence="1 4" id="KW-0479">Metal-binding</keyword>
<evidence type="ECO:0000256" key="2">
    <source>
        <dbReference type="ARBA" id="ARBA00022771"/>
    </source>
</evidence>
<dbReference type="GO" id="GO:0031048">
    <property type="term" value="P:regulatory ncRNA-mediated heterochromatin formation"/>
    <property type="evidence" value="ECO:0007669"/>
    <property type="project" value="TreeGrafter"/>
</dbReference>
<protein>
    <submittedName>
        <fullName evidence="7">NFX1-type zinc finger-containing protein 1</fullName>
    </submittedName>
</protein>
<organism evidence="7 8">
    <name type="scientific">Mortierella alpina</name>
    <name type="common">Oleaginous fungus</name>
    <name type="synonym">Mortierella renispora</name>
    <dbReference type="NCBI Taxonomy" id="64518"/>
    <lineage>
        <taxon>Eukaryota</taxon>
        <taxon>Fungi</taxon>
        <taxon>Fungi incertae sedis</taxon>
        <taxon>Mucoromycota</taxon>
        <taxon>Mortierellomycotina</taxon>
        <taxon>Mortierellomycetes</taxon>
        <taxon>Mortierellales</taxon>
        <taxon>Mortierellaceae</taxon>
        <taxon>Mortierella</taxon>
    </lineage>
</organism>
<dbReference type="InterPro" id="IPR057373">
    <property type="entry name" value="ZNFX1"/>
</dbReference>
<dbReference type="PROSITE" id="PS50103">
    <property type="entry name" value="ZF_C3H1"/>
    <property type="match status" value="1"/>
</dbReference>
<evidence type="ECO:0000256" key="1">
    <source>
        <dbReference type="ARBA" id="ARBA00022723"/>
    </source>
</evidence>
<keyword evidence="8" id="KW-1185">Reference proteome</keyword>
<dbReference type="CDD" id="cd18808">
    <property type="entry name" value="SF1_C_Upf1"/>
    <property type="match status" value="1"/>
</dbReference>
<dbReference type="Gene3D" id="3.40.50.300">
    <property type="entry name" value="P-loop containing nucleotide triphosphate hydrolases"/>
    <property type="match status" value="3"/>
</dbReference>
<dbReference type="Pfam" id="PF00642">
    <property type="entry name" value="zf-CCCH"/>
    <property type="match status" value="1"/>
</dbReference>
<evidence type="ECO:0000259" key="6">
    <source>
        <dbReference type="PROSITE" id="PS50103"/>
    </source>
</evidence>
<dbReference type="PANTHER" id="PTHR10887">
    <property type="entry name" value="DNA2/NAM7 HELICASE FAMILY"/>
    <property type="match status" value="1"/>
</dbReference>
<dbReference type="Pfam" id="PF13087">
    <property type="entry name" value="AAA_12"/>
    <property type="match status" value="1"/>
</dbReference>
<dbReference type="SMART" id="SM00356">
    <property type="entry name" value="ZnF_C3H1"/>
    <property type="match status" value="1"/>
</dbReference>
<dbReference type="InterPro" id="IPR047187">
    <property type="entry name" value="SF1_C_Upf1"/>
</dbReference>
<dbReference type="GO" id="GO:0031380">
    <property type="term" value="C:nuclear RNA-directed RNA polymerase complex"/>
    <property type="evidence" value="ECO:0007669"/>
    <property type="project" value="TreeGrafter"/>
</dbReference>
<evidence type="ECO:0000256" key="3">
    <source>
        <dbReference type="ARBA" id="ARBA00022833"/>
    </source>
</evidence>
<evidence type="ECO:0000256" key="4">
    <source>
        <dbReference type="PROSITE-ProRule" id="PRU00723"/>
    </source>
</evidence>
<proteinExistence type="predicted"/>
<evidence type="ECO:0000313" key="8">
    <source>
        <dbReference type="Proteomes" id="UP000738359"/>
    </source>
</evidence>
<dbReference type="EMBL" id="JAAAHY010000687">
    <property type="protein sequence ID" value="KAF9959176.1"/>
    <property type="molecule type" value="Genomic_DNA"/>
</dbReference>
<dbReference type="SUPFAM" id="SSF90229">
    <property type="entry name" value="CCCH zinc finger"/>
    <property type="match status" value="1"/>
</dbReference>
<dbReference type="Pfam" id="PF25396">
    <property type="entry name" value="ZNFX1"/>
    <property type="match status" value="1"/>
</dbReference>
<sequence>MPKQPCRAFQATGTCRFGETCKFAHAGDQDTPDDWTSNRKPAGQGRERKNGAYGGARGEQFGWFDESPSSPAPRHPPHHDTQPQYQGGSSGAKGSGADPGKNAHRQKLGPPPPKSGYIKSPAHRNLRPIPQQPKDPYAEVRKPRPLLDDSWKRGLPPDNFRNQSICPTDVDINEDMYPDPPENIVHKAYDSTEQYLETHFRLLRADCTLPVRDAIRNYRHGTVEDNEMMIYINVRPMALLLASIGLVHRMSFIVDGRRVNWKQSKRLVPGTLVCLSVDQFEHLRFATVVERDTEFLQNPRELRIGIKFIQPDPRLDFDPDVCYTMIEAMQGYFEAYQHVLKCLQDIDPATLPFQPQLIGLEPELARPEYNAEVHRLSNRDYIQASLIEFPDILKGLRQPSRRRVMDPEGGWLEAGVGEVQPRVLEALEWMLTKEFAVVQGPPGTGKTFLGLLATQLILKECSTAAAGPIIVVCQTNQALDQFLEGIMKFEDRVIRLGSRSKSEVVIPRTLYNVRMKYKEDPIQARNDKVVSSAPGRYYRLKDKLEVQLLALLEDLAVEYVPLAKLLELNIITPSQYSSFTSDGWVTTADEEDNPTARSWLQDAPHIQDPNDVSIFDDTMLKDDIVPEIDEEELQERVEEFMTGVMDETRISGNVVNVKQSIVAHLDDAVVGDVTPYMNTPNVHDIPAQKRMGVYKIWLQRYQATIIEKLGSLHKTFDLICENIRAHNRANDASILKTARVIGMTTTAASKYHDLLCQMRPKIMICEEASETLEAHLLCALTPTIEHLILIGDHEQLRPSMSVDDLKSKNIDVSMFERLVLNHFPFAVLDCQRRMRPEIRNLIRPIYRHLRDHESVQQYDDVRGMVDNLWFLTHDEPDRVGQNNSHVNEHEVGIAVKLTIYLLQQGYGPSEITVLAMYAGQRNMILERLHRCQVPDADKVRVSTVDGFQGEENEIIILSLVRSNSNNSIGFLKTSNRVCVGLSRAKKGMYILGNAKLLMEQSKLWQSIISSMMQGGPSNFKIGNRIKLQCCRHPEMVSEVGLEADFDQVQEGGCSKPCGG</sequence>
<dbReference type="AlphaFoldDB" id="A0A9P6J2V0"/>
<dbReference type="OrthoDB" id="409395at2759"/>
<dbReference type="InterPro" id="IPR045055">
    <property type="entry name" value="DNA2/NAM7-like"/>
</dbReference>
<accession>A0A9P6J2V0</accession>
<dbReference type="InterPro" id="IPR027417">
    <property type="entry name" value="P-loop_NTPase"/>
</dbReference>
<keyword evidence="2 4" id="KW-0863">Zinc-finger</keyword>
<gene>
    <name evidence="7" type="primary">ZNFX1</name>
    <name evidence="7" type="ORF">BGZ70_008943</name>
</gene>
<keyword evidence="3 4" id="KW-0862">Zinc</keyword>
<name>A0A9P6J2V0_MORAP</name>
<evidence type="ECO:0000256" key="5">
    <source>
        <dbReference type="SAM" id="MobiDB-lite"/>
    </source>
</evidence>
<dbReference type="InterPro" id="IPR041677">
    <property type="entry name" value="DNA2/NAM7_AAA_11"/>
</dbReference>
<feature type="region of interest" description="Disordered" evidence="5">
    <location>
        <begin position="24"/>
        <end position="165"/>
    </location>
</feature>
<dbReference type="PANTHER" id="PTHR10887:SF341">
    <property type="entry name" value="NFX1-TYPE ZINC FINGER-CONTAINING PROTEIN 1"/>
    <property type="match status" value="1"/>
</dbReference>
<feature type="compositionally biased region" description="Basic and acidic residues" evidence="5">
    <location>
        <begin position="136"/>
        <end position="152"/>
    </location>
</feature>
<dbReference type="SUPFAM" id="SSF52540">
    <property type="entry name" value="P-loop containing nucleoside triphosphate hydrolases"/>
    <property type="match status" value="1"/>
</dbReference>
<dbReference type="Gene3D" id="4.10.1000.10">
    <property type="entry name" value="Zinc finger, CCCH-type"/>
    <property type="match status" value="1"/>
</dbReference>